<dbReference type="InterPro" id="IPR001570">
    <property type="entry name" value="Peptidase_M4_C_domain"/>
</dbReference>
<dbReference type="CDD" id="cd09597">
    <property type="entry name" value="M4_TLP"/>
    <property type="match status" value="1"/>
</dbReference>
<dbReference type="SUPFAM" id="SSF141072">
    <property type="entry name" value="CalX-like"/>
    <property type="match status" value="1"/>
</dbReference>
<dbReference type="Pfam" id="PF01447">
    <property type="entry name" value="Peptidase_M4"/>
    <property type="match status" value="1"/>
</dbReference>
<accession>A0A239HT17</accession>
<evidence type="ECO:0000256" key="2">
    <source>
        <dbReference type="ARBA" id="ARBA00022723"/>
    </source>
</evidence>
<evidence type="ECO:0000259" key="9">
    <source>
        <dbReference type="Pfam" id="PF18962"/>
    </source>
</evidence>
<dbReference type="NCBIfam" id="TIGR04183">
    <property type="entry name" value="Por_Secre_tail"/>
    <property type="match status" value="1"/>
</dbReference>
<feature type="domain" description="Peptidase M4 C-terminal" evidence="8">
    <location>
        <begin position="460"/>
        <end position="663"/>
    </location>
</feature>
<dbReference type="Gene3D" id="2.60.40.2030">
    <property type="match status" value="1"/>
</dbReference>
<dbReference type="Gene3D" id="2.60.120.200">
    <property type="match status" value="1"/>
</dbReference>
<dbReference type="InterPro" id="IPR026444">
    <property type="entry name" value="Secre_tail"/>
</dbReference>
<evidence type="ECO:0000259" key="8">
    <source>
        <dbReference type="Pfam" id="PF02868"/>
    </source>
</evidence>
<name>A0A239HT17_EKHLU</name>
<dbReference type="PANTHER" id="PTHR33794">
    <property type="entry name" value="BACILLOLYSIN"/>
    <property type="match status" value="1"/>
</dbReference>
<keyword evidence="1" id="KW-0645">Protease</keyword>
<reference evidence="10 11" key="1">
    <citation type="submission" date="2017-06" db="EMBL/GenBank/DDBJ databases">
        <authorList>
            <person name="Kim H.J."/>
            <person name="Triplett B.A."/>
        </authorList>
    </citation>
    <scope>NUCLEOTIDE SEQUENCE [LARGE SCALE GENOMIC DNA]</scope>
    <source>
        <strain evidence="10 11">DSM 19307</strain>
    </source>
</reference>
<dbReference type="Proteomes" id="UP000198393">
    <property type="component" value="Unassembled WGS sequence"/>
</dbReference>
<evidence type="ECO:0000256" key="5">
    <source>
        <dbReference type="ARBA" id="ARBA00023049"/>
    </source>
</evidence>
<keyword evidence="3" id="KW-0378">Hydrolase</keyword>
<dbReference type="Pfam" id="PF02868">
    <property type="entry name" value="Peptidase_M4_C"/>
    <property type="match status" value="1"/>
</dbReference>
<dbReference type="InterPro" id="IPR038081">
    <property type="entry name" value="CalX-like_sf"/>
</dbReference>
<dbReference type="GO" id="GO:0046872">
    <property type="term" value="F:metal ion binding"/>
    <property type="evidence" value="ECO:0007669"/>
    <property type="project" value="UniProtKB-KW"/>
</dbReference>
<dbReference type="RefSeq" id="WP_089356213.1">
    <property type="nucleotide sequence ID" value="NZ_FZPD01000002.1"/>
</dbReference>
<keyword evidence="2" id="KW-0479">Metal-binding</keyword>
<evidence type="ECO:0000256" key="3">
    <source>
        <dbReference type="ARBA" id="ARBA00022801"/>
    </source>
</evidence>
<dbReference type="Pfam" id="PF18962">
    <property type="entry name" value="Por_Secre_tail"/>
    <property type="match status" value="1"/>
</dbReference>
<keyword evidence="5" id="KW-0482">Metalloprotease</keyword>
<dbReference type="PANTHER" id="PTHR33794:SF1">
    <property type="entry name" value="BACILLOLYSIN"/>
    <property type="match status" value="1"/>
</dbReference>
<dbReference type="OrthoDB" id="291295at2"/>
<dbReference type="InterPro" id="IPR013856">
    <property type="entry name" value="Peptidase_M4_domain"/>
</dbReference>
<keyword evidence="11" id="KW-1185">Reference proteome</keyword>
<evidence type="ECO:0000256" key="4">
    <source>
        <dbReference type="ARBA" id="ARBA00022833"/>
    </source>
</evidence>
<protein>
    <submittedName>
        <fullName evidence="10">Por secretion system C-terminal sorting domain-containing protein</fullName>
    </submittedName>
</protein>
<feature type="chain" id="PRO_5012241115" evidence="6">
    <location>
        <begin position="24"/>
        <end position="1413"/>
    </location>
</feature>
<feature type="domain" description="Secretion system C-terminal sorting" evidence="9">
    <location>
        <begin position="1340"/>
        <end position="1411"/>
    </location>
</feature>
<evidence type="ECO:0000259" key="7">
    <source>
        <dbReference type="Pfam" id="PF01447"/>
    </source>
</evidence>
<dbReference type="GO" id="GO:0006508">
    <property type="term" value="P:proteolysis"/>
    <property type="evidence" value="ECO:0007669"/>
    <property type="project" value="UniProtKB-KW"/>
</dbReference>
<dbReference type="Gene3D" id="3.10.170.10">
    <property type="match status" value="1"/>
</dbReference>
<dbReference type="EMBL" id="FZPD01000002">
    <property type="protein sequence ID" value="SNS84335.1"/>
    <property type="molecule type" value="Genomic_DNA"/>
</dbReference>
<dbReference type="InterPro" id="IPR050728">
    <property type="entry name" value="Zinc_Metalloprotease_M4"/>
</dbReference>
<dbReference type="InterPro" id="IPR027268">
    <property type="entry name" value="Peptidase_M4/M1_CTD_sf"/>
</dbReference>
<dbReference type="GO" id="GO:0004222">
    <property type="term" value="F:metalloendopeptidase activity"/>
    <property type="evidence" value="ECO:0007669"/>
    <property type="project" value="InterPro"/>
</dbReference>
<gene>
    <name evidence="10" type="ORF">SAMN05421640_1480</name>
</gene>
<evidence type="ECO:0000313" key="10">
    <source>
        <dbReference type="EMBL" id="SNS84335.1"/>
    </source>
</evidence>
<proteinExistence type="predicted"/>
<dbReference type="Gene3D" id="1.10.390.10">
    <property type="entry name" value="Neutral Protease Domain 2"/>
    <property type="match status" value="1"/>
</dbReference>
<sequence>MLKSLFTKVIQAAFFCCFGLLSANGQLSSQDIANNLSSDSRVSDYTMDANRGTPSIIKMNESGATLAVSEVPAFLQSVLGYGTETEFVSESITTSHGVTVEQFRQYTNGIKAEHGVIKALSRKGVVTGFAAEYYALSPSLINTPSLSEADALAAALSHIDASLYAWDYIASLGSGPDFDAAYQEAYPKGDLVLVDNYNTLEVDVSLAYKFDIYAAEPLSRDDIYVDAATGEVLLVDATIKHANGHSKDEILETVEKKRVQSTQATGDTRYAGTRNFDTSQDSNGNWVLNGFTPTGVANETRSYDGLVPDAVPLVIYTQLVTPLSVAIADGDGTVLHPEVADNIWNESEHRVDDFNTTPYPLGNEANNDDIALDAHWGAEVVLNYWEQKHGRNSYDDQGAKLFNYVHYGNAYDNAFWNGESMTYGDGSYQGGTNPDGSFAPLTSMDVCAHEIGHGICEHTSDLVYARESGAMNEGFSDIWAAAVESYVLTEIDASLEFDPWGIGEQVDERDGGLQPGDPMARALRWMDDPKAAGDPDSYGGENWINQVGCTPGLTNDQCGVHTNSGVLNKWYYLLVTGSGQSFSVGLNKSAQDDQINDAGESYAVNGLGYDRASQIAYISETLLSPNATYAEMREVSILTAQTLFGLASDEEIQTTNAWHAVNVGEAYSIGEPNTIMFSDSNPLIYSEDNDLNGCEDFNVYPVFISSVEVPSGTTVNLSTAGTTASEGYDYDISTRTLTFSGTETQRVDITVYDDADIENVETISLSYVFNGEFFKQEFSISDNDFTPRTGSSVMELLPTETFDTFGFPTGWSSVTLSEGNNMWKVNGDLTAAGRAYISDGITDIPFYDQNSPTSVMLLSPVINAKGTKDVTVSFDWEAGGERDALDHSVIYDHGELMYSLDGVWFEPVQKFVGDGVLGAETTSGTYTATLGDLDGEDFILGWKWFNDTNAGTQFSFAIDNVTVTATPLGIETQAGSTASASVNKGSVVYFMSDQDGALIGMIENTSEDLGCVTLSVTDEGSSFSVFSNISTARPSKAFGIEVENSNATYDLTMYFTDNELNAFDETIALIPIKVNSSDINDADDRARNFQLNGTVTDVNSEDMYRAYTGTFSGSGSASIVQDFAYCTDAPSPWTSADVGNVGATGSICHIDGNFELSGSGRRIGKKSDSFYFTYQQLNGDGEIIARVNSLQNTHREAKAAVMFRESLDANSKFAMTAVVANPLLTGTQAQLEYRNSTGANAKGKGYNSVQTPEFIRIVRSGNTFTSYVSDTNGNWQQIGTRSVNMGQTAYVGLAVTSHSYGALSTAEFSDVQVTQTAQSASARRAESAKPANTSTYDYTMYPNPATNSIQVRNAGATLRSIEIYSLSGMLMKQVLPEQMSVITIDIASLPKGIYVMRMIPQDGEVVTNKFVKE</sequence>
<keyword evidence="4" id="KW-0862">Zinc</keyword>
<feature type="signal peptide" evidence="6">
    <location>
        <begin position="1"/>
        <end position="23"/>
    </location>
</feature>
<evidence type="ECO:0000256" key="6">
    <source>
        <dbReference type="SAM" id="SignalP"/>
    </source>
</evidence>
<organism evidence="10 11">
    <name type="scientific">Ekhidna lutea</name>
    <dbReference type="NCBI Taxonomy" id="447679"/>
    <lineage>
        <taxon>Bacteria</taxon>
        <taxon>Pseudomonadati</taxon>
        <taxon>Bacteroidota</taxon>
        <taxon>Cytophagia</taxon>
        <taxon>Cytophagales</taxon>
        <taxon>Reichenbachiellaceae</taxon>
        <taxon>Ekhidna</taxon>
    </lineage>
</organism>
<evidence type="ECO:0000256" key="1">
    <source>
        <dbReference type="ARBA" id="ARBA00022670"/>
    </source>
</evidence>
<evidence type="ECO:0000313" key="11">
    <source>
        <dbReference type="Proteomes" id="UP000198393"/>
    </source>
</evidence>
<keyword evidence="6" id="KW-0732">Signal</keyword>
<feature type="domain" description="Peptidase M4" evidence="7">
    <location>
        <begin position="264"/>
        <end position="456"/>
    </location>
</feature>
<dbReference type="SUPFAM" id="SSF55486">
    <property type="entry name" value="Metalloproteases ('zincins'), catalytic domain"/>
    <property type="match status" value="1"/>
</dbReference>